<dbReference type="SUPFAM" id="SSF48019">
    <property type="entry name" value="post-AAA+ oligomerization domain-like"/>
    <property type="match status" value="1"/>
</dbReference>
<keyword evidence="9" id="KW-1185">Reference proteome</keyword>
<reference evidence="8 9" key="1">
    <citation type="journal article" date="2011" name="Syst. Appl. Microbiol.">
        <title>Defluviimonas denitrificans gen. nov., sp. nov., and Pararhodobacter aggregans gen. nov., sp. nov., non-phototrophic Rhodobacteraceae from the biofilter of a marine aquaculture.</title>
        <authorList>
            <person name="Foesel B.U."/>
            <person name="Drake H.L."/>
            <person name="Schramm A."/>
        </authorList>
    </citation>
    <scope>NUCLEOTIDE SEQUENCE [LARGE SCALE GENOMIC DNA]</scope>
    <source>
        <strain evidence="8 9">D1-19</strain>
    </source>
</reference>
<dbReference type="GO" id="GO:0003677">
    <property type="term" value="F:DNA binding"/>
    <property type="evidence" value="ECO:0007669"/>
    <property type="project" value="InterPro"/>
</dbReference>
<dbReference type="GO" id="GO:0009360">
    <property type="term" value="C:DNA polymerase III complex"/>
    <property type="evidence" value="ECO:0007669"/>
    <property type="project" value="TreeGrafter"/>
</dbReference>
<dbReference type="InterPro" id="IPR008921">
    <property type="entry name" value="DNA_pol3_clamp-load_cplx_C"/>
</dbReference>
<evidence type="ECO:0000256" key="1">
    <source>
        <dbReference type="ARBA" id="ARBA00012417"/>
    </source>
</evidence>
<keyword evidence="2" id="KW-0808">Transferase</keyword>
<dbReference type="AlphaFoldDB" id="A0A2T7UQ97"/>
<dbReference type="PANTHER" id="PTHR34388">
    <property type="entry name" value="DNA POLYMERASE III SUBUNIT DELTA"/>
    <property type="match status" value="1"/>
</dbReference>
<dbReference type="PANTHER" id="PTHR34388:SF1">
    <property type="entry name" value="DNA POLYMERASE III SUBUNIT DELTA"/>
    <property type="match status" value="1"/>
</dbReference>
<sequence>MKLSPRDAAGFLNRPDPRVPGLLIYGADAMRVSERRVTVVSAHVGPNADTEMRLTRMPGSDLRRDAAAAVDALKAQGFFPGPRAVVVDDATDTAAEALKAALAEWAEGDALLVVTAGALTPGSKLRKLFEGDKRALCLAVYDDPPGRAEIEGMLRAEGLGDVPPQTLGDLVALGQLLEPGDFRQTLTRIALYKLNDPQPLTPAEVALLAPQSSEADVDDIIEALAEGRVADLAPILSRLAAQGVTPVTICIAATRHMRLLHALLSAPGGPSQGIGTLKPPVFGPRRDKLLRQAQRWTLPRVEEALKDLTTTDLTLRSTTRAPLQAVAERALLRLARMAARR</sequence>
<organism evidence="8 9">
    <name type="scientific">Pararhodobacter aggregans</name>
    <dbReference type="NCBI Taxonomy" id="404875"/>
    <lineage>
        <taxon>Bacteria</taxon>
        <taxon>Pseudomonadati</taxon>
        <taxon>Pseudomonadota</taxon>
        <taxon>Alphaproteobacteria</taxon>
        <taxon>Rhodobacterales</taxon>
        <taxon>Paracoccaceae</taxon>
        <taxon>Pararhodobacter</taxon>
    </lineage>
</organism>
<evidence type="ECO:0000256" key="5">
    <source>
        <dbReference type="ARBA" id="ARBA00022932"/>
    </source>
</evidence>
<evidence type="ECO:0000256" key="6">
    <source>
        <dbReference type="ARBA" id="ARBA00034754"/>
    </source>
</evidence>
<dbReference type="OrthoDB" id="9804983at2"/>
<dbReference type="InterPro" id="IPR005790">
    <property type="entry name" value="DNA_polIII_delta"/>
</dbReference>
<keyword evidence="4" id="KW-0235">DNA replication</keyword>
<dbReference type="Proteomes" id="UP000244810">
    <property type="component" value="Unassembled WGS sequence"/>
</dbReference>
<comment type="caution">
    <text evidence="8">The sequence shown here is derived from an EMBL/GenBank/DDBJ whole genome shotgun (WGS) entry which is preliminary data.</text>
</comment>
<dbReference type="EMBL" id="QDDR01000007">
    <property type="protein sequence ID" value="PVE46842.1"/>
    <property type="molecule type" value="Genomic_DNA"/>
</dbReference>
<dbReference type="GO" id="GO:0003887">
    <property type="term" value="F:DNA-directed DNA polymerase activity"/>
    <property type="evidence" value="ECO:0007669"/>
    <property type="project" value="UniProtKB-KW"/>
</dbReference>
<accession>A0A2T7UQ97</accession>
<evidence type="ECO:0000256" key="7">
    <source>
        <dbReference type="ARBA" id="ARBA00049244"/>
    </source>
</evidence>
<evidence type="ECO:0000256" key="2">
    <source>
        <dbReference type="ARBA" id="ARBA00022679"/>
    </source>
</evidence>
<dbReference type="Gene3D" id="3.40.50.300">
    <property type="entry name" value="P-loop containing nucleotide triphosphate hydrolases"/>
    <property type="match status" value="1"/>
</dbReference>
<keyword evidence="5" id="KW-0239">DNA-directed DNA polymerase</keyword>
<proteinExistence type="inferred from homology"/>
<dbReference type="GO" id="GO:0006261">
    <property type="term" value="P:DNA-templated DNA replication"/>
    <property type="evidence" value="ECO:0007669"/>
    <property type="project" value="TreeGrafter"/>
</dbReference>
<protein>
    <recommendedName>
        <fullName evidence="1">DNA-directed DNA polymerase</fullName>
        <ecNumber evidence="1">2.7.7.7</ecNumber>
    </recommendedName>
</protein>
<evidence type="ECO:0000313" key="8">
    <source>
        <dbReference type="EMBL" id="PVE46842.1"/>
    </source>
</evidence>
<gene>
    <name evidence="8" type="ORF">DDE23_14250</name>
</gene>
<dbReference type="Gene3D" id="1.20.272.10">
    <property type="match status" value="1"/>
</dbReference>
<keyword evidence="3" id="KW-0548">Nucleotidyltransferase</keyword>
<evidence type="ECO:0000256" key="3">
    <source>
        <dbReference type="ARBA" id="ARBA00022695"/>
    </source>
</evidence>
<name>A0A2T7UQ97_9RHOB</name>
<dbReference type="EC" id="2.7.7.7" evidence="1"/>
<comment type="catalytic activity">
    <reaction evidence="7">
        <text>DNA(n) + a 2'-deoxyribonucleoside 5'-triphosphate = DNA(n+1) + diphosphate</text>
        <dbReference type="Rhea" id="RHEA:22508"/>
        <dbReference type="Rhea" id="RHEA-COMP:17339"/>
        <dbReference type="Rhea" id="RHEA-COMP:17340"/>
        <dbReference type="ChEBI" id="CHEBI:33019"/>
        <dbReference type="ChEBI" id="CHEBI:61560"/>
        <dbReference type="ChEBI" id="CHEBI:173112"/>
        <dbReference type="EC" id="2.7.7.7"/>
    </reaction>
</comment>
<comment type="similarity">
    <text evidence="6">Belongs to the DNA polymerase HolA subunit family.</text>
</comment>
<dbReference type="RefSeq" id="WP_107752414.1">
    <property type="nucleotide sequence ID" value="NZ_QBKF01000007.1"/>
</dbReference>
<evidence type="ECO:0000313" key="9">
    <source>
        <dbReference type="Proteomes" id="UP000244810"/>
    </source>
</evidence>
<dbReference type="NCBIfam" id="TIGR01128">
    <property type="entry name" value="holA"/>
    <property type="match status" value="1"/>
</dbReference>
<evidence type="ECO:0000256" key="4">
    <source>
        <dbReference type="ARBA" id="ARBA00022705"/>
    </source>
</evidence>
<dbReference type="InterPro" id="IPR027417">
    <property type="entry name" value="P-loop_NTPase"/>
</dbReference>